<dbReference type="EMBL" id="SNRY01000426">
    <property type="protein sequence ID" value="KAA6340886.1"/>
    <property type="molecule type" value="Genomic_DNA"/>
</dbReference>
<proteinExistence type="predicted"/>
<gene>
    <name evidence="1" type="ORF">EZS27_011287</name>
</gene>
<reference evidence="1" key="1">
    <citation type="submission" date="2019-03" db="EMBL/GenBank/DDBJ databases">
        <title>Single cell metagenomics reveals metabolic interactions within the superorganism composed of flagellate Streblomastix strix and complex community of Bacteroidetes bacteria on its surface.</title>
        <authorList>
            <person name="Treitli S.C."/>
            <person name="Kolisko M."/>
            <person name="Husnik F."/>
            <person name="Keeling P."/>
            <person name="Hampl V."/>
        </authorList>
    </citation>
    <scope>NUCLEOTIDE SEQUENCE</scope>
    <source>
        <strain evidence="1">STM</strain>
    </source>
</reference>
<sequence length="140" mass="15611">MKKTNGILMYLSYVLLLLLITAERTLAVEANFVKKGISRVYPQKFTDWEEGFLSGNGEMGIIVFGNPLNETVENLDWNIPAKSVNCILKSDIEQDIILIERRGIQSIKTTVTVNPSPYGGIARIIHLSKNKNVSISITTD</sequence>
<accession>A0A5J4S4D0</accession>
<organism evidence="1">
    <name type="scientific">termite gut metagenome</name>
    <dbReference type="NCBI Taxonomy" id="433724"/>
    <lineage>
        <taxon>unclassified sequences</taxon>
        <taxon>metagenomes</taxon>
        <taxon>organismal metagenomes</taxon>
    </lineage>
</organism>
<dbReference type="AlphaFoldDB" id="A0A5J4S4D0"/>
<comment type="caution">
    <text evidence="1">The sequence shown here is derived from an EMBL/GenBank/DDBJ whole genome shotgun (WGS) entry which is preliminary data.</text>
</comment>
<evidence type="ECO:0000313" key="1">
    <source>
        <dbReference type="EMBL" id="KAA6340886.1"/>
    </source>
</evidence>
<protein>
    <submittedName>
        <fullName evidence="1">Uncharacterized protein</fullName>
    </submittedName>
</protein>
<name>A0A5J4S4D0_9ZZZZ</name>